<evidence type="ECO:0000313" key="1">
    <source>
        <dbReference type="EMBL" id="CAB4194611.1"/>
    </source>
</evidence>
<proteinExistence type="predicted"/>
<sequence>MGHYFDSGFFVREPAWHQLGNVLPDWPGTFEEARQLSGLTWDVKTSPVFVPDTDAEGNVKFNPSYTEVDGWQLLRRDDTDAVLSIQKDSYAVIGNGEFGNIIDYVMNGHIQGTANLKFETLISLHGGKQIIATMYLDEPITLPNDPSETYPYMVFISRHDGLGGMKLGPTAVRVVCANTQAIAEKQMDRHGFAFTIRHTNNWADRIEQARVAVASNMGAFKSWEVMASDLAKFVVTDAKVEDFLDKWLPYSTNMSDQQRNNMTTRRNQFKAVYNGPTCEGIAGTKWGVLQAAVELVDHYQPAHSLDTRIGRTLTRVDPNKALALEIVGKL</sequence>
<protein>
    <submittedName>
        <fullName evidence="1">LGT_TIGR03299, phage/plasmid-like protein TIGR03299</fullName>
    </submittedName>
</protein>
<gene>
    <name evidence="1" type="ORF">UFOVP1264_66</name>
</gene>
<reference evidence="1" key="1">
    <citation type="submission" date="2020-05" db="EMBL/GenBank/DDBJ databases">
        <authorList>
            <person name="Chiriac C."/>
            <person name="Salcher M."/>
            <person name="Ghai R."/>
            <person name="Kavagutti S V."/>
        </authorList>
    </citation>
    <scope>NUCLEOTIDE SEQUENCE</scope>
</reference>
<dbReference type="Pfam" id="PF06067">
    <property type="entry name" value="DUF932"/>
    <property type="match status" value="1"/>
</dbReference>
<dbReference type="InterPro" id="IPR026325">
    <property type="entry name" value="DUF932"/>
</dbReference>
<dbReference type="NCBIfam" id="TIGR03299">
    <property type="entry name" value="LGT_TIGR03299"/>
    <property type="match status" value="1"/>
</dbReference>
<name>A0A6J5RLU8_9CAUD</name>
<organism evidence="1">
    <name type="scientific">uncultured Caudovirales phage</name>
    <dbReference type="NCBI Taxonomy" id="2100421"/>
    <lineage>
        <taxon>Viruses</taxon>
        <taxon>Duplodnaviria</taxon>
        <taxon>Heunggongvirae</taxon>
        <taxon>Uroviricota</taxon>
        <taxon>Caudoviricetes</taxon>
        <taxon>Peduoviridae</taxon>
        <taxon>Maltschvirus</taxon>
        <taxon>Maltschvirus maltsch</taxon>
    </lineage>
</organism>
<accession>A0A6J5RLU8</accession>
<dbReference type="InterPro" id="IPR017686">
    <property type="entry name" value="Phg/plasmid-like_prot"/>
</dbReference>
<dbReference type="EMBL" id="LR797213">
    <property type="protein sequence ID" value="CAB4194611.1"/>
    <property type="molecule type" value="Genomic_DNA"/>
</dbReference>